<organism evidence="1 2">
    <name type="scientific">Spartinivicinus poritis</name>
    <dbReference type="NCBI Taxonomy" id="2994640"/>
    <lineage>
        <taxon>Bacteria</taxon>
        <taxon>Pseudomonadati</taxon>
        <taxon>Pseudomonadota</taxon>
        <taxon>Gammaproteobacteria</taxon>
        <taxon>Oceanospirillales</taxon>
        <taxon>Zooshikellaceae</taxon>
        <taxon>Spartinivicinus</taxon>
    </lineage>
</organism>
<protein>
    <submittedName>
        <fullName evidence="1">Glycoside hydrolase</fullName>
    </submittedName>
</protein>
<dbReference type="Pfam" id="PF11308">
    <property type="entry name" value="Glyco_hydro_129"/>
    <property type="match status" value="1"/>
</dbReference>
<dbReference type="RefSeq" id="WP_274687717.1">
    <property type="nucleotide sequence ID" value="NZ_JAPMOU010000004.1"/>
</dbReference>
<evidence type="ECO:0000313" key="2">
    <source>
        <dbReference type="Proteomes" id="UP001528823"/>
    </source>
</evidence>
<dbReference type="EMBL" id="JAPMOU010000004">
    <property type="protein sequence ID" value="MDE1461353.1"/>
    <property type="molecule type" value="Genomic_DNA"/>
</dbReference>
<dbReference type="InterPro" id="IPR021459">
    <property type="entry name" value="GH101-related"/>
</dbReference>
<evidence type="ECO:0000313" key="1">
    <source>
        <dbReference type="EMBL" id="MDE1461353.1"/>
    </source>
</evidence>
<keyword evidence="1" id="KW-0378">Hydrolase</keyword>
<dbReference type="Proteomes" id="UP001528823">
    <property type="component" value="Unassembled WGS sequence"/>
</dbReference>
<keyword evidence="2" id="KW-1185">Reference proteome</keyword>
<comment type="caution">
    <text evidence="1">The sequence shown here is derived from an EMBL/GenBank/DDBJ whole genome shotgun (WGS) entry which is preliminary data.</text>
</comment>
<name>A0ABT5U7E2_9GAMM</name>
<dbReference type="GO" id="GO:0016787">
    <property type="term" value="F:hydrolase activity"/>
    <property type="evidence" value="ECO:0007669"/>
    <property type="project" value="UniProtKB-KW"/>
</dbReference>
<gene>
    <name evidence="1" type="ORF">ORQ98_05175</name>
</gene>
<reference evidence="1 2" key="1">
    <citation type="submission" date="2022-11" db="EMBL/GenBank/DDBJ databases">
        <title>Spartinivicinus poritis sp. nov., isolated from scleractinian coral Porites lutea.</title>
        <authorList>
            <person name="Zhang G."/>
            <person name="Cai L."/>
            <person name="Wei Q."/>
        </authorList>
    </citation>
    <scope>NUCLEOTIDE SEQUENCE [LARGE SCALE GENOMIC DNA]</scope>
    <source>
        <strain evidence="1 2">A2-2</strain>
    </source>
</reference>
<accession>A0ABT5U7E2</accession>
<proteinExistence type="predicted"/>
<sequence>MNHYHQRKVIEMLNHAFTKVLPVSSDPDKRDFIDQQYLVAKKRKKIVKARLGVFLKPVVNWGQGLSKPVIEDFQTAKLNKLLLLTPSWTSAFYHPEAVIAAKQAGYLISTYDSYNTAIPMGVNDNWLTAQIPSQLRENCGIVKKDGYKKMGYKGKGVYTNPSCMQTYYQQRTAKIMHYGGFNSLFLDADATGMLYEDYHSKRLHSQSTMAKGFNYRLQWFVDQYQLPLGSEDGNAINTSSIVFAHGIQTTGFGWRDPDMRKNKQSPYYLGTWWPNDEPQVFFKPAQVKMLYKNLLFAPEYKLPLYQAVFHDAVINGYHWGADSLKFSDVKVVRDLTAMLYNTPPMLHISRNSLRKRLPALKHYAKGFQIAHEKLWDKALVKFLDLTKSRQVQQTTFSDGSTITANFSSKDYLLNKKVVKPNTVMIHFSDGTVFNWESN</sequence>